<sequence length="301" mass="34109">MGAELDWKKLAERTRVAPGSTVDLSRDFDTGAKPDGMSKADGVAQLTEAKQRLFALQDKFYAQADRALLIVLQAIDAAGKDGTIKHVMSGVNPAGVDVHSFKAPSEEERAHGYLWRHQKALPQLGRIGIFNRSHYENVLAVRVHPDWLWPASAAANPKGIWKRRYDDINAWEKYLADNGTTIVKLFLNVSYEEQGRRFLERIERPDKNWKFSESDMAERELWPEYQKAFAEMLSHTSTEYAPWHVIGADHKWASHLSTFAVLLDTLTELDPRYPTVSPEKIAGLGQYKTRLVQQLAAHESP</sequence>
<dbReference type="Gene3D" id="3.40.50.300">
    <property type="entry name" value="P-loop containing nucleotide triphosphate hydrolases"/>
    <property type="match status" value="1"/>
</dbReference>
<keyword evidence="5" id="KW-1185">Reference proteome</keyword>
<dbReference type="GO" id="GO:0008976">
    <property type="term" value="F:polyphosphate kinase activity"/>
    <property type="evidence" value="ECO:0007669"/>
    <property type="project" value="InterPro"/>
</dbReference>
<keyword evidence="2" id="KW-0418">Kinase</keyword>
<feature type="domain" description="Polyphosphate kinase-2-related" evidence="3">
    <location>
        <begin position="37"/>
        <end position="268"/>
    </location>
</feature>
<dbReference type="GO" id="GO:0006797">
    <property type="term" value="P:polyphosphate metabolic process"/>
    <property type="evidence" value="ECO:0007669"/>
    <property type="project" value="InterPro"/>
</dbReference>
<organism evidence="4 5">
    <name type="scientific">Gordonia iterans</name>
    <dbReference type="NCBI Taxonomy" id="1004901"/>
    <lineage>
        <taxon>Bacteria</taxon>
        <taxon>Bacillati</taxon>
        <taxon>Actinomycetota</taxon>
        <taxon>Actinomycetes</taxon>
        <taxon>Mycobacteriales</taxon>
        <taxon>Gordoniaceae</taxon>
        <taxon>Gordonia</taxon>
    </lineage>
</organism>
<dbReference type="PANTHER" id="PTHR34383:SF3">
    <property type="entry name" value="POLYPHOSPHATE:AMP PHOSPHOTRANSFERASE"/>
    <property type="match status" value="1"/>
</dbReference>
<dbReference type="InterPro" id="IPR022488">
    <property type="entry name" value="PPK2-related"/>
</dbReference>
<dbReference type="Proteomes" id="UP000239814">
    <property type="component" value="Chromosome"/>
</dbReference>
<gene>
    <name evidence="4" type="ORF">C6V83_11915</name>
</gene>
<evidence type="ECO:0000256" key="1">
    <source>
        <dbReference type="ARBA" id="ARBA00022679"/>
    </source>
</evidence>
<dbReference type="AlphaFoldDB" id="A0A2S0KGR4"/>
<dbReference type="PANTHER" id="PTHR34383">
    <property type="entry name" value="POLYPHOSPHATE:AMP PHOSPHOTRANSFERASE-RELATED"/>
    <property type="match status" value="1"/>
</dbReference>
<reference evidence="4 5" key="1">
    <citation type="submission" date="2018-03" db="EMBL/GenBank/DDBJ databases">
        <title>Characteristics and genome of n-alkane degrading marine bacteria Gordonia iterans isolated from crude oil contaminated in Tae-an, South Korea.</title>
        <authorList>
            <person name="Lee S.-S."/>
            <person name="Kim H."/>
        </authorList>
    </citation>
    <scope>NUCLEOTIDE SEQUENCE [LARGE SCALE GENOMIC DNA]</scope>
    <source>
        <strain evidence="4 5">Co17</strain>
    </source>
</reference>
<dbReference type="NCBIfam" id="TIGR03709">
    <property type="entry name" value="PPK2_rel_1"/>
    <property type="match status" value="1"/>
</dbReference>
<dbReference type="OrthoDB" id="9775224at2"/>
<name>A0A2S0KGR4_9ACTN</name>
<accession>A0A2S0KGR4</accession>
<keyword evidence="1 4" id="KW-0808">Transferase</keyword>
<dbReference type="RefSeq" id="WP_105942576.1">
    <property type="nucleotide sequence ID" value="NZ_CP027433.1"/>
</dbReference>
<evidence type="ECO:0000313" key="4">
    <source>
        <dbReference type="EMBL" id="AVM00863.1"/>
    </source>
</evidence>
<dbReference type="Pfam" id="PF03976">
    <property type="entry name" value="PPK2"/>
    <property type="match status" value="1"/>
</dbReference>
<evidence type="ECO:0000256" key="2">
    <source>
        <dbReference type="ARBA" id="ARBA00022777"/>
    </source>
</evidence>
<proteinExistence type="predicted"/>
<dbReference type="InterPro" id="IPR027417">
    <property type="entry name" value="P-loop_NTPase"/>
</dbReference>
<dbReference type="InterPro" id="IPR022300">
    <property type="entry name" value="PPK2-rel_1"/>
</dbReference>
<dbReference type="PIRSF" id="PIRSF028756">
    <property type="entry name" value="PPK2_prd"/>
    <property type="match status" value="1"/>
</dbReference>
<dbReference type="EMBL" id="CP027433">
    <property type="protein sequence ID" value="AVM00863.1"/>
    <property type="molecule type" value="Genomic_DNA"/>
</dbReference>
<evidence type="ECO:0000259" key="3">
    <source>
        <dbReference type="Pfam" id="PF03976"/>
    </source>
</evidence>
<evidence type="ECO:0000313" key="5">
    <source>
        <dbReference type="Proteomes" id="UP000239814"/>
    </source>
</evidence>
<dbReference type="SUPFAM" id="SSF52540">
    <property type="entry name" value="P-loop containing nucleoside triphosphate hydrolases"/>
    <property type="match status" value="1"/>
</dbReference>
<protein>
    <submittedName>
        <fullName evidence="4">Polyphosphate--nucleotide phosphotransferase</fullName>
    </submittedName>
</protein>
<dbReference type="KEGG" id="git:C6V83_11915"/>
<dbReference type="InterPro" id="IPR016898">
    <property type="entry name" value="Polyphosphate_phosphotransfera"/>
</dbReference>